<dbReference type="PANTHER" id="PTHR44591">
    <property type="entry name" value="STRESS RESPONSE REGULATOR PROTEIN 1"/>
    <property type="match status" value="1"/>
</dbReference>
<dbReference type="InterPro" id="IPR050595">
    <property type="entry name" value="Bact_response_regulator"/>
</dbReference>
<feature type="modified residue" description="4-aspartylphosphate" evidence="2">
    <location>
        <position position="56"/>
    </location>
</feature>
<dbReference type="GO" id="GO:0000160">
    <property type="term" value="P:phosphorelay signal transduction system"/>
    <property type="evidence" value="ECO:0007669"/>
    <property type="project" value="InterPro"/>
</dbReference>
<dbReference type="RefSeq" id="WP_144335254.1">
    <property type="nucleotide sequence ID" value="NZ_VJWA01000002.1"/>
</dbReference>
<protein>
    <submittedName>
        <fullName evidence="4">Response regulator</fullName>
    </submittedName>
</protein>
<gene>
    <name evidence="4" type="ORF">FMM06_15670</name>
</gene>
<dbReference type="SMART" id="SM00448">
    <property type="entry name" value="REC"/>
    <property type="match status" value="1"/>
</dbReference>
<evidence type="ECO:0000259" key="3">
    <source>
        <dbReference type="PROSITE" id="PS50110"/>
    </source>
</evidence>
<reference evidence="4 5" key="1">
    <citation type="submission" date="2019-07" db="EMBL/GenBank/DDBJ databases">
        <title>Novel species isolated from glacier.</title>
        <authorList>
            <person name="Liu Q."/>
            <person name="Xin Y.-H."/>
        </authorList>
    </citation>
    <scope>NUCLEOTIDE SEQUENCE [LARGE SCALE GENOMIC DNA]</scope>
    <source>
        <strain evidence="4 5">LB1R16</strain>
    </source>
</reference>
<proteinExistence type="predicted"/>
<dbReference type="PANTHER" id="PTHR44591:SF21">
    <property type="entry name" value="TWO-COMPONENT RESPONSE REGULATOR"/>
    <property type="match status" value="1"/>
</dbReference>
<comment type="caution">
    <text evidence="4">The sequence shown here is derived from an EMBL/GenBank/DDBJ whole genome shotgun (WGS) entry which is preliminary data.</text>
</comment>
<dbReference type="InterPro" id="IPR011006">
    <property type="entry name" value="CheY-like_superfamily"/>
</dbReference>
<dbReference type="Pfam" id="PF00072">
    <property type="entry name" value="Response_reg"/>
    <property type="match status" value="1"/>
</dbReference>
<dbReference type="EMBL" id="VJWA01000002">
    <property type="protein sequence ID" value="TRW15085.1"/>
    <property type="molecule type" value="Genomic_DNA"/>
</dbReference>
<dbReference type="Gene3D" id="3.40.50.2300">
    <property type="match status" value="1"/>
</dbReference>
<sequence>MTGRPTVLIVEDEALIRDVVAMEFADAGYEVLEAEDCDEAFAHLDADTPIDLLFTDIRLPGDLDGWDIARRARELRPALPVFYATGYSADAPRLVPGGQFFRKPYRPLAIIDAARALGINP</sequence>
<dbReference type="Proteomes" id="UP000317894">
    <property type="component" value="Unassembled WGS sequence"/>
</dbReference>
<accession>A0A552UA38</accession>
<dbReference type="OrthoDB" id="9784719at2"/>
<evidence type="ECO:0000256" key="2">
    <source>
        <dbReference type="PROSITE-ProRule" id="PRU00169"/>
    </source>
</evidence>
<dbReference type="AlphaFoldDB" id="A0A552UA38"/>
<dbReference type="PROSITE" id="PS50110">
    <property type="entry name" value="RESPONSE_REGULATORY"/>
    <property type="match status" value="1"/>
</dbReference>
<dbReference type="InterPro" id="IPR001789">
    <property type="entry name" value="Sig_transdc_resp-reg_receiver"/>
</dbReference>
<keyword evidence="1 2" id="KW-0597">Phosphoprotein</keyword>
<keyword evidence="5" id="KW-1185">Reference proteome</keyword>
<feature type="domain" description="Response regulatory" evidence="3">
    <location>
        <begin position="6"/>
        <end position="118"/>
    </location>
</feature>
<evidence type="ECO:0000256" key="1">
    <source>
        <dbReference type="ARBA" id="ARBA00022553"/>
    </source>
</evidence>
<organism evidence="4 5">
    <name type="scientific">Glacieibacterium frigidum</name>
    <dbReference type="NCBI Taxonomy" id="2593303"/>
    <lineage>
        <taxon>Bacteria</taxon>
        <taxon>Pseudomonadati</taxon>
        <taxon>Pseudomonadota</taxon>
        <taxon>Alphaproteobacteria</taxon>
        <taxon>Sphingomonadales</taxon>
        <taxon>Sphingosinicellaceae</taxon>
        <taxon>Glacieibacterium</taxon>
    </lineage>
</organism>
<name>A0A552UA38_9SPHN</name>
<evidence type="ECO:0000313" key="5">
    <source>
        <dbReference type="Proteomes" id="UP000317894"/>
    </source>
</evidence>
<dbReference type="SUPFAM" id="SSF52172">
    <property type="entry name" value="CheY-like"/>
    <property type="match status" value="1"/>
</dbReference>
<evidence type="ECO:0000313" key="4">
    <source>
        <dbReference type="EMBL" id="TRW15085.1"/>
    </source>
</evidence>